<protein>
    <submittedName>
        <fullName evidence="5">Oxygen-insensitive NAD(P)H nitroreductase / Dihydropteridine reductase4</fullName>
    </submittedName>
</protein>
<evidence type="ECO:0000313" key="5">
    <source>
        <dbReference type="EMBL" id="AIL45553.1"/>
    </source>
</evidence>
<dbReference type="GO" id="GO:0016491">
    <property type="term" value="F:oxidoreductase activity"/>
    <property type="evidence" value="ECO:0007669"/>
    <property type="project" value="UniProtKB-KW"/>
</dbReference>
<keyword evidence="2" id="KW-0521">NADP</keyword>
<organism evidence="5 6">
    <name type="scientific">Elizabethkingia anophelis NUHP1</name>
    <dbReference type="NCBI Taxonomy" id="1338011"/>
    <lineage>
        <taxon>Bacteria</taxon>
        <taxon>Pseudomonadati</taxon>
        <taxon>Bacteroidota</taxon>
        <taxon>Flavobacteriia</taxon>
        <taxon>Flavobacteriales</taxon>
        <taxon>Weeksellaceae</taxon>
        <taxon>Elizabethkingia</taxon>
    </lineage>
</organism>
<dbReference type="SUPFAM" id="SSF55469">
    <property type="entry name" value="FMN-dependent nitroreductase-like"/>
    <property type="match status" value="1"/>
</dbReference>
<dbReference type="RefSeq" id="WP_024564526.1">
    <property type="nucleotide sequence ID" value="NZ_CP007547.1"/>
</dbReference>
<dbReference type="Proteomes" id="UP000028933">
    <property type="component" value="Chromosome"/>
</dbReference>
<reference evidence="5" key="1">
    <citation type="journal article" date="2013" name="Lancet">
        <title>First case of E anophelis outbreak in an intensive-care unit.</title>
        <authorList>
            <person name="Teo J."/>
            <person name="Tan S.Y."/>
            <person name="Tay M."/>
            <person name="Ding Y."/>
            <person name="Kjelleberg S."/>
            <person name="Givskov M."/>
            <person name="Lin R.T."/>
            <person name="Yang L."/>
        </authorList>
    </citation>
    <scope>NUCLEOTIDE SEQUENCE [LARGE SCALE GENOMIC DNA]</scope>
    <source>
        <strain evidence="5">NUHP1</strain>
    </source>
</reference>
<dbReference type="Pfam" id="PF00881">
    <property type="entry name" value="Nitroreductase"/>
    <property type="match status" value="1"/>
</dbReference>
<dbReference type="PANTHER" id="PTHR43673">
    <property type="entry name" value="NAD(P)H NITROREDUCTASE YDGI-RELATED"/>
    <property type="match status" value="1"/>
</dbReference>
<dbReference type="InterPro" id="IPR000415">
    <property type="entry name" value="Nitroreductase-like"/>
</dbReference>
<evidence type="ECO:0000256" key="2">
    <source>
        <dbReference type="ARBA" id="ARBA00022857"/>
    </source>
</evidence>
<dbReference type="InterPro" id="IPR029479">
    <property type="entry name" value="Nitroreductase"/>
</dbReference>
<dbReference type="Gene3D" id="3.40.109.10">
    <property type="entry name" value="NADH Oxidase"/>
    <property type="match status" value="1"/>
</dbReference>
<keyword evidence="3" id="KW-0560">Oxidoreductase</keyword>
<dbReference type="KEGG" id="eao:BD94_1778"/>
<accession>A0A077EG48</accession>
<dbReference type="PANTHER" id="PTHR43673:SF10">
    <property type="entry name" value="NADH DEHYDROGENASE_NAD(P)H NITROREDUCTASE XCC3605-RELATED"/>
    <property type="match status" value="1"/>
</dbReference>
<dbReference type="eggNOG" id="COG0778">
    <property type="taxonomic scope" value="Bacteria"/>
</dbReference>
<sequence length="210" mass="24015">MSLQKTLNWRSATKAYNGKTIEKEKLEQVLEAIRLAPSSSGLQPFKVLVITNKELREKLQPISRDQDQIVKASHILVFAAWDEYTTERIDSFFEFSNKLRKLPDTTTDEYRLNLLDLLSKQTKEEHFVNAAKQAYIALGFGLLAAADLRIDATPMEGFDNKAVDELLDLPAQGLKSAVILALGYKDEDTDWWSRLERVRRPAEELFVKID</sequence>
<dbReference type="InterPro" id="IPR033878">
    <property type="entry name" value="NfsB-like"/>
</dbReference>
<feature type="domain" description="Nitroreductase" evidence="4">
    <location>
        <begin position="9"/>
        <end position="184"/>
    </location>
</feature>
<dbReference type="STRING" id="1338011.BD94_1778"/>
<evidence type="ECO:0000256" key="3">
    <source>
        <dbReference type="ARBA" id="ARBA00023002"/>
    </source>
</evidence>
<gene>
    <name evidence="5" type="ORF">BD94_1778</name>
</gene>
<dbReference type="AlphaFoldDB" id="A0A077EG48"/>
<reference evidence="5" key="2">
    <citation type="journal article" date="2015" name="Genome Biol. Evol.">
        <title>Complete Genome Sequence and Transcriptomic Analysis of the Novel Pathogen Elizabethkingia anophelis in Response to Oxidative Stress.</title>
        <authorList>
            <person name="Li Y."/>
            <person name="Liu Y."/>
            <person name="Chew S.C."/>
            <person name="Tay M."/>
            <person name="Salido M.M."/>
            <person name="Teo J."/>
            <person name="Lauro F.M."/>
            <person name="Givskov M."/>
            <person name="Yang L."/>
        </authorList>
    </citation>
    <scope>NUCLEOTIDE SEQUENCE</scope>
    <source>
        <strain evidence="5">NUHP1</strain>
    </source>
</reference>
<evidence type="ECO:0000313" key="6">
    <source>
        <dbReference type="Proteomes" id="UP000028933"/>
    </source>
</evidence>
<comment type="similarity">
    <text evidence="1">Belongs to the nitroreductase family.</text>
</comment>
<dbReference type="EMBL" id="CP007547">
    <property type="protein sequence ID" value="AIL45553.1"/>
    <property type="molecule type" value="Genomic_DNA"/>
</dbReference>
<evidence type="ECO:0000259" key="4">
    <source>
        <dbReference type="Pfam" id="PF00881"/>
    </source>
</evidence>
<proteinExistence type="inferred from homology"/>
<name>A0A077EG48_9FLAO</name>
<dbReference type="CDD" id="cd02149">
    <property type="entry name" value="NfsB-like"/>
    <property type="match status" value="1"/>
</dbReference>
<evidence type="ECO:0000256" key="1">
    <source>
        <dbReference type="ARBA" id="ARBA00007118"/>
    </source>
</evidence>
<dbReference type="HOGENOM" id="CLU_070764_4_1_10"/>